<keyword evidence="1" id="KW-0472">Membrane</keyword>
<protein>
    <submittedName>
        <fullName evidence="2">Uncharacterized protein</fullName>
    </submittedName>
</protein>
<feature type="transmembrane region" description="Helical" evidence="1">
    <location>
        <begin position="82"/>
        <end position="101"/>
    </location>
</feature>
<gene>
    <name evidence="2" type="ORF">SAMN05446037_103925</name>
</gene>
<sequence>MRHYTKYEWSQYSHDTVESTKREVMEEHLLKCNDCLERYLSEVKKFDSPEEIELSEDFTDQVLSKIDFYTPSVKRKTTRKTLFQYYVVAASITMLLMYGGFFQMLMEELPNFTSGIFQTTRQMENVVASGWSQRFMDATVEKINFVYTEPGRDDLND</sequence>
<keyword evidence="1" id="KW-1133">Transmembrane helix</keyword>
<organism evidence="2 3">
    <name type="scientific">Anaerovirgula multivorans</name>
    <dbReference type="NCBI Taxonomy" id="312168"/>
    <lineage>
        <taxon>Bacteria</taxon>
        <taxon>Bacillati</taxon>
        <taxon>Bacillota</taxon>
        <taxon>Clostridia</taxon>
        <taxon>Peptostreptococcales</taxon>
        <taxon>Natronincolaceae</taxon>
        <taxon>Anaerovirgula</taxon>
    </lineage>
</organism>
<evidence type="ECO:0000313" key="2">
    <source>
        <dbReference type="EMBL" id="SNT09569.1"/>
    </source>
</evidence>
<dbReference type="RefSeq" id="WP_089285136.1">
    <property type="nucleotide sequence ID" value="NZ_FZOJ01000039.1"/>
</dbReference>
<reference evidence="2 3" key="1">
    <citation type="submission" date="2017-06" db="EMBL/GenBank/DDBJ databases">
        <authorList>
            <person name="Kim H.J."/>
            <person name="Triplett B.A."/>
        </authorList>
    </citation>
    <scope>NUCLEOTIDE SEQUENCE [LARGE SCALE GENOMIC DNA]</scope>
    <source>
        <strain evidence="2 3">SCA</strain>
    </source>
</reference>
<keyword evidence="1" id="KW-0812">Transmembrane</keyword>
<evidence type="ECO:0000313" key="3">
    <source>
        <dbReference type="Proteomes" id="UP000198304"/>
    </source>
</evidence>
<dbReference type="OrthoDB" id="1955013at2"/>
<evidence type="ECO:0000256" key="1">
    <source>
        <dbReference type="SAM" id="Phobius"/>
    </source>
</evidence>
<dbReference type="Proteomes" id="UP000198304">
    <property type="component" value="Unassembled WGS sequence"/>
</dbReference>
<dbReference type="EMBL" id="FZOJ01000039">
    <property type="protein sequence ID" value="SNT09569.1"/>
    <property type="molecule type" value="Genomic_DNA"/>
</dbReference>
<name>A0A239JV26_9FIRM</name>
<accession>A0A239JV26</accession>
<dbReference type="AlphaFoldDB" id="A0A239JV26"/>
<proteinExistence type="predicted"/>
<keyword evidence="3" id="KW-1185">Reference proteome</keyword>